<dbReference type="Proteomes" id="UP001367676">
    <property type="component" value="Unassembled WGS sequence"/>
</dbReference>
<accession>A0AAN9TUC5</accession>
<evidence type="ECO:0000256" key="1">
    <source>
        <dbReference type="ARBA" id="ARBA00004123"/>
    </source>
</evidence>
<gene>
    <name evidence="16" type="ORF">V9T40_006248</name>
</gene>
<evidence type="ECO:0000256" key="7">
    <source>
        <dbReference type="ARBA" id="ARBA00022833"/>
    </source>
</evidence>
<dbReference type="FunFam" id="2.170.150.20:FF:000005">
    <property type="entry name" value="Blast:Protein cereblon homolog"/>
    <property type="match status" value="1"/>
</dbReference>
<dbReference type="GO" id="GO:0005634">
    <property type="term" value="C:nucleus"/>
    <property type="evidence" value="ECO:0007669"/>
    <property type="project" value="UniProtKB-SubCell"/>
</dbReference>
<evidence type="ECO:0000313" key="16">
    <source>
        <dbReference type="EMBL" id="KAK7605062.1"/>
    </source>
</evidence>
<dbReference type="PROSITE" id="PS51788">
    <property type="entry name" value="CULT"/>
    <property type="match status" value="1"/>
</dbReference>
<dbReference type="CDD" id="cd15777">
    <property type="entry name" value="CRBN_C_like"/>
    <property type="match status" value="1"/>
</dbReference>
<sequence length="468" mass="53101">MSSGDSNTSSGTSDPSDSEDSVFSVHGDPLSSDESADSDRTPLNAMYSMLVQRFNHSSNSNENHSDSDSSENSDNVTAIVNMDPDEETRSLPCEHQYLGELSQIRGRTIMDDGSIQKIPLFFPASHITLVPGQSIPLMETDENNIKILKYSIQNDHIFGIVSSTHWNRMSDFVVGTTAEIIAYSQTDDSLKIKAIGRQRFKILSTTTERVNDASINFAKIRILPETDLNHVLEDVRLPSLNKIRMSQTFKREANLTRWPAWVYRNYDEKYLVLKIKQKLETTFLLQKNVVYSDDASTLSFQLLKNIPVSNSLILDAMNLNSPIQRLRWFLDIMNSQTGKLKCATCHVTIGLTSDIFAMSAEGAHGTYVNSLGYVHELITLRKVQHVAFTSEMDTNYSWFPGYAWSVLTCSGCRFHLGWKFTAQQPHLVPKEFWGIRNSSIDIKYHKNTEQPPRQRIRLRHLPRPLISL</sequence>
<dbReference type="EMBL" id="JBBCAQ010000003">
    <property type="protein sequence ID" value="KAK7605062.1"/>
    <property type="molecule type" value="Genomic_DNA"/>
</dbReference>
<dbReference type="InterPro" id="IPR046336">
    <property type="entry name" value="Lon_prtase_N_sf"/>
</dbReference>
<evidence type="ECO:0000256" key="13">
    <source>
        <dbReference type="SAM" id="MobiDB-lite"/>
    </source>
</evidence>
<evidence type="ECO:0000313" key="17">
    <source>
        <dbReference type="Proteomes" id="UP001367676"/>
    </source>
</evidence>
<dbReference type="SMART" id="SM00464">
    <property type="entry name" value="LON"/>
    <property type="match status" value="1"/>
</dbReference>
<feature type="domain" description="Lon N-terminal" evidence="14">
    <location>
        <begin position="118"/>
        <end position="337"/>
    </location>
</feature>
<evidence type="ECO:0000259" key="15">
    <source>
        <dbReference type="PROSITE" id="PS51788"/>
    </source>
</evidence>
<keyword evidence="8" id="KW-0832">Ubl conjugation</keyword>
<dbReference type="Gene3D" id="2.170.150.20">
    <property type="entry name" value="Peptide methionine sulfoxide reductase"/>
    <property type="match status" value="1"/>
</dbReference>
<organism evidence="16 17">
    <name type="scientific">Parthenolecanium corni</name>
    <dbReference type="NCBI Taxonomy" id="536013"/>
    <lineage>
        <taxon>Eukaryota</taxon>
        <taxon>Metazoa</taxon>
        <taxon>Ecdysozoa</taxon>
        <taxon>Arthropoda</taxon>
        <taxon>Hexapoda</taxon>
        <taxon>Insecta</taxon>
        <taxon>Pterygota</taxon>
        <taxon>Neoptera</taxon>
        <taxon>Paraneoptera</taxon>
        <taxon>Hemiptera</taxon>
        <taxon>Sternorrhyncha</taxon>
        <taxon>Coccoidea</taxon>
        <taxon>Coccidae</taxon>
        <taxon>Parthenolecanium</taxon>
    </lineage>
</organism>
<keyword evidence="17" id="KW-1185">Reference proteome</keyword>
<evidence type="ECO:0000256" key="3">
    <source>
        <dbReference type="ARBA" id="ARBA00005293"/>
    </source>
</evidence>
<reference evidence="16 17" key="1">
    <citation type="submission" date="2024-03" db="EMBL/GenBank/DDBJ databases">
        <title>Adaptation during the transition from Ophiocordyceps entomopathogen to insect associate is accompanied by gene loss and intensified selection.</title>
        <authorList>
            <person name="Ward C.M."/>
            <person name="Onetto C.A."/>
            <person name="Borneman A.R."/>
        </authorList>
    </citation>
    <scope>NUCLEOTIDE SEQUENCE [LARGE SCALE GENOMIC DNA]</scope>
    <source>
        <strain evidence="16">AWRI1</strain>
        <tissue evidence="16">Single Adult Female</tissue>
    </source>
</reference>
<protein>
    <recommendedName>
        <fullName evidence="4">Protein cereblon</fullName>
    </recommendedName>
    <alternativeName>
        <fullName evidence="10">Protein ohgata</fullName>
    </alternativeName>
</protein>
<comment type="subunit">
    <text evidence="12">Likely a component of a DCX (DDB1-CUL4-X-box) protein ligase complex. May interact with pic/DDB1.</text>
</comment>
<dbReference type="SUPFAM" id="SSF88697">
    <property type="entry name" value="PUA domain-like"/>
    <property type="match status" value="1"/>
</dbReference>
<evidence type="ECO:0000256" key="4">
    <source>
        <dbReference type="ARBA" id="ARBA00014394"/>
    </source>
</evidence>
<evidence type="ECO:0000259" key="14">
    <source>
        <dbReference type="PROSITE" id="PS51787"/>
    </source>
</evidence>
<dbReference type="AlphaFoldDB" id="A0AAN9TUC5"/>
<evidence type="ECO:0000256" key="11">
    <source>
        <dbReference type="ARBA" id="ARBA00046075"/>
    </source>
</evidence>
<evidence type="ECO:0000256" key="8">
    <source>
        <dbReference type="ARBA" id="ARBA00022843"/>
    </source>
</evidence>
<comment type="caution">
    <text evidence="16">The sequence shown here is derived from an EMBL/GenBank/DDBJ whole genome shotgun (WGS) entry which is preliminary data.</text>
</comment>
<dbReference type="InterPro" id="IPR004910">
    <property type="entry name" value="Yippee/Mis18/Cereblon"/>
</dbReference>
<dbReference type="Gene3D" id="2.30.130.40">
    <property type="entry name" value="LON domain-like"/>
    <property type="match status" value="1"/>
</dbReference>
<proteinExistence type="inferred from homology"/>
<dbReference type="InterPro" id="IPR003111">
    <property type="entry name" value="Lon_prtase_N"/>
</dbReference>
<feature type="region of interest" description="Disordered" evidence="13">
    <location>
        <begin position="56"/>
        <end position="75"/>
    </location>
</feature>
<evidence type="ECO:0000256" key="2">
    <source>
        <dbReference type="ARBA" id="ARBA00004906"/>
    </source>
</evidence>
<comment type="similarity">
    <text evidence="3">Belongs to the CRBN family.</text>
</comment>
<keyword evidence="9" id="KW-0539">Nucleus</keyword>
<dbReference type="PROSITE" id="PS51787">
    <property type="entry name" value="LON_N"/>
    <property type="match status" value="1"/>
</dbReference>
<keyword evidence="5" id="KW-0479">Metal-binding</keyword>
<feature type="region of interest" description="Disordered" evidence="13">
    <location>
        <begin position="1"/>
        <end position="45"/>
    </location>
</feature>
<evidence type="ECO:0000256" key="10">
    <source>
        <dbReference type="ARBA" id="ARBA00030079"/>
    </source>
</evidence>
<dbReference type="Pfam" id="PF02190">
    <property type="entry name" value="LON_substr_bdg"/>
    <property type="match status" value="1"/>
</dbReference>
<name>A0AAN9TUC5_9HEMI</name>
<dbReference type="Gene3D" id="1.20.58.1480">
    <property type="match status" value="1"/>
</dbReference>
<dbReference type="Pfam" id="PF03226">
    <property type="entry name" value="Yippee-Mis18"/>
    <property type="match status" value="1"/>
</dbReference>
<evidence type="ECO:0000256" key="12">
    <source>
        <dbReference type="ARBA" id="ARBA00046796"/>
    </source>
</evidence>
<dbReference type="InterPro" id="IPR015947">
    <property type="entry name" value="PUA-like_sf"/>
</dbReference>
<dbReference type="GO" id="GO:0046872">
    <property type="term" value="F:metal ion binding"/>
    <property type="evidence" value="ECO:0007669"/>
    <property type="project" value="UniProtKB-KW"/>
</dbReference>
<feature type="domain" description="CULT" evidence="15">
    <location>
        <begin position="337"/>
        <end position="444"/>
    </location>
</feature>
<keyword evidence="7" id="KW-0862">Zinc</keyword>
<feature type="compositionally biased region" description="Low complexity" evidence="13">
    <location>
        <begin position="1"/>
        <end position="15"/>
    </location>
</feature>
<evidence type="ECO:0000256" key="5">
    <source>
        <dbReference type="ARBA" id="ARBA00022723"/>
    </source>
</evidence>
<comment type="function">
    <text evidence="11">Substrate recognition component of a DCX (DDB1-CUL4-X-box) E3 protein ligase complex that mediates the ubiquitination and subsequent proteasomal degradation of target proteins. Has an essential role in mediating growth by negatively regulating insulin signaling. It also has a role in maintaining presynaptic function in the neuromuscular junction synapses of third-instar larvae.</text>
</comment>
<keyword evidence="6" id="KW-0833">Ubl conjugation pathway</keyword>
<dbReference type="InterPro" id="IPR034750">
    <property type="entry name" value="CULT"/>
</dbReference>
<evidence type="ECO:0000256" key="9">
    <source>
        <dbReference type="ARBA" id="ARBA00023242"/>
    </source>
</evidence>
<evidence type="ECO:0000256" key="6">
    <source>
        <dbReference type="ARBA" id="ARBA00022786"/>
    </source>
</evidence>
<comment type="pathway">
    <text evidence="2">Protein modification; protein ubiquitination.</text>
</comment>
<comment type="subcellular location">
    <subcellularLocation>
        <location evidence="1">Nucleus</location>
    </subcellularLocation>
</comment>